<dbReference type="Proteomes" id="UP000325161">
    <property type="component" value="Chromosome"/>
</dbReference>
<feature type="region of interest" description="Disordered" evidence="1">
    <location>
        <begin position="56"/>
        <end position="78"/>
    </location>
</feature>
<evidence type="ECO:0000313" key="3">
    <source>
        <dbReference type="Proteomes" id="UP000325161"/>
    </source>
</evidence>
<evidence type="ECO:0000313" key="2">
    <source>
        <dbReference type="EMBL" id="QEI08020.1"/>
    </source>
</evidence>
<keyword evidence="3" id="KW-1185">Reference proteome</keyword>
<evidence type="ECO:0000256" key="1">
    <source>
        <dbReference type="SAM" id="MobiDB-lite"/>
    </source>
</evidence>
<sequence>MEIQEEQKAEQLLVAAFLLKTDLTPSASATNFQHASPAARPTIKLKAPEACRQHNRHLSGFRLPSIEDQTPGVEPRQI</sequence>
<name>A0A5C0B438_9BURK</name>
<reference evidence="2 3" key="1">
    <citation type="submission" date="2019-08" db="EMBL/GenBank/DDBJ databases">
        <title>Amphibian skin-associated Pigmentiphaga: genome sequence and occurrence across geography and hosts.</title>
        <authorList>
            <person name="Bletz M.C."/>
            <person name="Bunk B."/>
            <person name="Sproeer C."/>
            <person name="Biwer P."/>
            <person name="Reiter S."/>
            <person name="Rabemananjara F.C.E."/>
            <person name="Schulz S."/>
            <person name="Overmann J."/>
            <person name="Vences M."/>
        </authorList>
    </citation>
    <scope>NUCLEOTIDE SEQUENCE [LARGE SCALE GENOMIC DNA]</scope>
    <source>
        <strain evidence="2 3">Mada1488</strain>
    </source>
</reference>
<protein>
    <submittedName>
        <fullName evidence="2">Uncharacterized protein</fullName>
    </submittedName>
</protein>
<accession>A0A5C0B438</accession>
<dbReference type="EMBL" id="CP043046">
    <property type="protein sequence ID" value="QEI08020.1"/>
    <property type="molecule type" value="Genomic_DNA"/>
</dbReference>
<dbReference type="RefSeq" id="WP_148817135.1">
    <property type="nucleotide sequence ID" value="NZ_CP043046.1"/>
</dbReference>
<dbReference type="KEGG" id="pacr:FXN63_20880"/>
<dbReference type="AlphaFoldDB" id="A0A5C0B438"/>
<organism evidence="2 3">
    <name type="scientific">Pigmentiphaga aceris</name>
    <dbReference type="NCBI Taxonomy" id="1940612"/>
    <lineage>
        <taxon>Bacteria</taxon>
        <taxon>Pseudomonadati</taxon>
        <taxon>Pseudomonadota</taxon>
        <taxon>Betaproteobacteria</taxon>
        <taxon>Burkholderiales</taxon>
        <taxon>Alcaligenaceae</taxon>
        <taxon>Pigmentiphaga</taxon>
    </lineage>
</organism>
<proteinExistence type="predicted"/>
<gene>
    <name evidence="2" type="ORF">FXN63_20880</name>
</gene>